<evidence type="ECO:0000256" key="5">
    <source>
        <dbReference type="ARBA" id="ARBA00022989"/>
    </source>
</evidence>
<dbReference type="PANTHER" id="PTHR26452">
    <property type="entry name" value="OLFACTORY RECEPTOR"/>
    <property type="match status" value="1"/>
</dbReference>
<keyword evidence="6" id="KW-0297">G-protein coupled receptor</keyword>
<evidence type="ECO:0000259" key="11">
    <source>
        <dbReference type="PROSITE" id="PS50262"/>
    </source>
</evidence>
<gene>
    <name evidence="12" type="ORF">GDO86_014707</name>
</gene>
<accession>A0A8T2JQ46</accession>
<keyword evidence="8" id="KW-0675">Receptor</keyword>
<dbReference type="GO" id="GO:0004930">
    <property type="term" value="F:G protein-coupled receptor activity"/>
    <property type="evidence" value="ECO:0007669"/>
    <property type="project" value="UniProtKB-KW"/>
</dbReference>
<name>A0A8T2JQ46_9PIPI</name>
<evidence type="ECO:0000256" key="3">
    <source>
        <dbReference type="ARBA" id="ARBA00022692"/>
    </source>
</evidence>
<comment type="caution">
    <text evidence="12">The sequence shown here is derived from an EMBL/GenBank/DDBJ whole genome shotgun (WGS) entry which is preliminary data.</text>
</comment>
<dbReference type="FunFam" id="1.20.1070.10:FF:000015">
    <property type="entry name" value="Olfactory receptor"/>
    <property type="match status" value="1"/>
</dbReference>
<dbReference type="Pfam" id="PF13853">
    <property type="entry name" value="7tm_4"/>
    <property type="match status" value="1"/>
</dbReference>
<dbReference type="OrthoDB" id="9444602at2759"/>
<proteinExistence type="predicted"/>
<feature type="transmembrane region" description="Helical" evidence="10">
    <location>
        <begin position="50"/>
        <end position="69"/>
    </location>
</feature>
<dbReference type="PRINTS" id="PR00237">
    <property type="entry name" value="GPCRRHODOPSN"/>
</dbReference>
<dbReference type="GO" id="GO:0005886">
    <property type="term" value="C:plasma membrane"/>
    <property type="evidence" value="ECO:0007669"/>
    <property type="project" value="UniProtKB-SubCell"/>
</dbReference>
<keyword evidence="4" id="KW-0716">Sensory transduction</keyword>
<evidence type="ECO:0000256" key="2">
    <source>
        <dbReference type="ARBA" id="ARBA00022475"/>
    </source>
</evidence>
<keyword evidence="9" id="KW-0807">Transducer</keyword>
<organism evidence="12 13">
    <name type="scientific">Hymenochirus boettgeri</name>
    <name type="common">Congo dwarf clawed frog</name>
    <dbReference type="NCBI Taxonomy" id="247094"/>
    <lineage>
        <taxon>Eukaryota</taxon>
        <taxon>Metazoa</taxon>
        <taxon>Chordata</taxon>
        <taxon>Craniata</taxon>
        <taxon>Vertebrata</taxon>
        <taxon>Euteleostomi</taxon>
        <taxon>Amphibia</taxon>
        <taxon>Batrachia</taxon>
        <taxon>Anura</taxon>
        <taxon>Pipoidea</taxon>
        <taxon>Pipidae</taxon>
        <taxon>Pipinae</taxon>
        <taxon>Hymenochirus</taxon>
    </lineage>
</organism>
<keyword evidence="4" id="KW-0552">Olfaction</keyword>
<feature type="transmembrane region" description="Helical" evidence="10">
    <location>
        <begin position="231"/>
        <end position="251"/>
    </location>
</feature>
<evidence type="ECO:0000256" key="9">
    <source>
        <dbReference type="ARBA" id="ARBA00023224"/>
    </source>
</evidence>
<keyword evidence="2" id="KW-1003">Cell membrane</keyword>
<feature type="transmembrane region" description="Helical" evidence="10">
    <location>
        <begin position="164"/>
        <end position="185"/>
    </location>
</feature>
<dbReference type="SUPFAM" id="SSF81321">
    <property type="entry name" value="Family A G protein-coupled receptor-like"/>
    <property type="match status" value="1"/>
</dbReference>
<evidence type="ECO:0000256" key="10">
    <source>
        <dbReference type="SAM" id="Phobius"/>
    </source>
</evidence>
<evidence type="ECO:0000313" key="13">
    <source>
        <dbReference type="Proteomes" id="UP000812440"/>
    </source>
</evidence>
<dbReference type="Proteomes" id="UP000812440">
    <property type="component" value="Chromosome 8_10"/>
</dbReference>
<keyword evidence="13" id="KW-1185">Reference proteome</keyword>
<dbReference type="InterPro" id="IPR000725">
    <property type="entry name" value="Olfact_rcpt"/>
</dbReference>
<evidence type="ECO:0000256" key="8">
    <source>
        <dbReference type="ARBA" id="ARBA00023170"/>
    </source>
</evidence>
<evidence type="ECO:0000256" key="7">
    <source>
        <dbReference type="ARBA" id="ARBA00023136"/>
    </source>
</evidence>
<keyword evidence="3 10" id="KW-0812">Transmembrane</keyword>
<keyword evidence="5 10" id="KW-1133">Transmembrane helix</keyword>
<feature type="transmembrane region" description="Helical" evidence="10">
    <location>
        <begin position="16"/>
        <end position="38"/>
    </location>
</feature>
<dbReference type="InterPro" id="IPR050516">
    <property type="entry name" value="Olfactory_GPCR"/>
</dbReference>
<feature type="transmembrane region" description="Helical" evidence="10">
    <location>
        <begin position="197"/>
        <end position="219"/>
    </location>
</feature>
<protein>
    <recommendedName>
        <fullName evidence="11">G-protein coupled receptors family 1 profile domain-containing protein</fullName>
    </recommendedName>
</protein>
<dbReference type="PROSITE" id="PS50262">
    <property type="entry name" value="G_PROTEIN_RECEP_F1_2"/>
    <property type="match status" value="1"/>
</dbReference>
<feature type="domain" description="G-protein coupled receptors family 1 profile" evidence="11">
    <location>
        <begin position="1"/>
        <end position="249"/>
    </location>
</feature>
<dbReference type="EMBL" id="JAACNH010000003">
    <property type="protein sequence ID" value="KAG8447339.1"/>
    <property type="molecule type" value="Genomic_DNA"/>
</dbReference>
<evidence type="ECO:0000313" key="12">
    <source>
        <dbReference type="EMBL" id="KAG8447339.1"/>
    </source>
</evidence>
<evidence type="ECO:0000256" key="1">
    <source>
        <dbReference type="ARBA" id="ARBA00004651"/>
    </source>
</evidence>
<dbReference type="Gene3D" id="1.20.1070.10">
    <property type="entry name" value="Rhodopsin 7-helix transmembrane proteins"/>
    <property type="match status" value="1"/>
</dbReference>
<dbReference type="PRINTS" id="PR00245">
    <property type="entry name" value="OLFACTORYR"/>
</dbReference>
<evidence type="ECO:0000256" key="6">
    <source>
        <dbReference type="ARBA" id="ARBA00023040"/>
    </source>
</evidence>
<dbReference type="GO" id="GO:0004984">
    <property type="term" value="F:olfactory receptor activity"/>
    <property type="evidence" value="ECO:0007669"/>
    <property type="project" value="InterPro"/>
</dbReference>
<evidence type="ECO:0000256" key="4">
    <source>
        <dbReference type="ARBA" id="ARBA00022725"/>
    </source>
</evidence>
<reference evidence="12" key="1">
    <citation type="thesis" date="2020" institute="ProQuest LLC" country="789 East Eisenhower Parkway, Ann Arbor, MI, USA">
        <title>Comparative Genomics and Chromosome Evolution.</title>
        <authorList>
            <person name="Mudd A.B."/>
        </authorList>
    </citation>
    <scope>NUCLEOTIDE SEQUENCE</scope>
    <source>
        <strain evidence="12">Female2</strain>
        <tissue evidence="12">Blood</tissue>
    </source>
</reference>
<dbReference type="AlphaFoldDB" id="A0A8T2JQ46"/>
<dbReference type="InterPro" id="IPR000276">
    <property type="entry name" value="GPCR_Rhodpsn"/>
</dbReference>
<sequence>MMVTLTYSDCHLSAPMYIFLGNLSFVDICLTLVTVPQMLRNFLMDLDKRVILFGGCMAQIYFFLTFANVEDFLLAVMAYDRYVAICHPLHYGMIMNKRVCLKLISGCWLLSTANAILHTTLTSRLVFCRSNQIDHFLCDMVPLFKLSCSDTSINELVIFTEGSVVVAGPFLFILASYIRIISAILKIDSTGGRTKVFSTCSSHLTVVTFYFGTILFMYFRPSSMYSLTKDRIASVMYTILAPMLNPFIYSLRNKDVKEASNRLLGKIKLRV</sequence>
<keyword evidence="7 10" id="KW-0472">Membrane</keyword>
<dbReference type="InterPro" id="IPR017452">
    <property type="entry name" value="GPCR_Rhodpsn_7TM"/>
</dbReference>
<comment type="subcellular location">
    <subcellularLocation>
        <location evidence="1">Cell membrane</location>
        <topology evidence="1">Multi-pass membrane protein</topology>
    </subcellularLocation>
</comment>